<gene>
    <name evidence="1" type="ORF">H5410_049064</name>
</gene>
<organism evidence="1 2">
    <name type="scientific">Solanum commersonii</name>
    <name type="common">Commerson's wild potato</name>
    <name type="synonym">Commerson's nightshade</name>
    <dbReference type="NCBI Taxonomy" id="4109"/>
    <lineage>
        <taxon>Eukaryota</taxon>
        <taxon>Viridiplantae</taxon>
        <taxon>Streptophyta</taxon>
        <taxon>Embryophyta</taxon>
        <taxon>Tracheophyta</taxon>
        <taxon>Spermatophyta</taxon>
        <taxon>Magnoliopsida</taxon>
        <taxon>eudicotyledons</taxon>
        <taxon>Gunneridae</taxon>
        <taxon>Pentapetalae</taxon>
        <taxon>asterids</taxon>
        <taxon>lamiids</taxon>
        <taxon>Solanales</taxon>
        <taxon>Solanaceae</taxon>
        <taxon>Solanoideae</taxon>
        <taxon>Solaneae</taxon>
        <taxon>Solanum</taxon>
    </lineage>
</organism>
<name>A0A9J5XNM8_SOLCO</name>
<evidence type="ECO:0000313" key="1">
    <source>
        <dbReference type="EMBL" id="KAG5588630.1"/>
    </source>
</evidence>
<dbReference type="Proteomes" id="UP000824120">
    <property type="component" value="Chromosome 9"/>
</dbReference>
<protein>
    <submittedName>
        <fullName evidence="1">Uncharacterized protein</fullName>
    </submittedName>
</protein>
<sequence>MLKLGGMSLINLPSKSSQKASSSVHLEDIPEGSPLYAELQAYLSQKEKGDTFASIAKYDVDDIKSYEKVAKKEMIFLLENSEIQRKDEPWKIFQYYLINGLYFSGESYKTRSYYETILMSISSVEFQHFSGYNTVENVYNFSKMIIKQVISMEDWGISSVKERQMSHNKIPTNLTYWNYIHAFSKVLCYNNERHKHSWFVKVCSKIFEGPIPNWFLN</sequence>
<dbReference type="EMBL" id="JACXVP010000009">
    <property type="protein sequence ID" value="KAG5588630.1"/>
    <property type="molecule type" value="Genomic_DNA"/>
</dbReference>
<dbReference type="PANTHER" id="PTHR48434">
    <property type="entry name" value="(RAPE) HYPOTHETICAL PROTEIN"/>
    <property type="match status" value="1"/>
</dbReference>
<dbReference type="AlphaFoldDB" id="A0A9J5XNM8"/>
<accession>A0A9J5XNM8</accession>
<proteinExistence type="predicted"/>
<comment type="caution">
    <text evidence="1">The sequence shown here is derived from an EMBL/GenBank/DDBJ whole genome shotgun (WGS) entry which is preliminary data.</text>
</comment>
<dbReference type="PANTHER" id="PTHR48434:SF1">
    <property type="entry name" value="(RAPE) HYPOTHETICAL PROTEIN"/>
    <property type="match status" value="1"/>
</dbReference>
<evidence type="ECO:0000313" key="2">
    <source>
        <dbReference type="Proteomes" id="UP000824120"/>
    </source>
</evidence>
<reference evidence="1 2" key="1">
    <citation type="submission" date="2020-09" db="EMBL/GenBank/DDBJ databases">
        <title>De no assembly of potato wild relative species, Solanum commersonii.</title>
        <authorList>
            <person name="Cho K."/>
        </authorList>
    </citation>
    <scope>NUCLEOTIDE SEQUENCE [LARGE SCALE GENOMIC DNA]</scope>
    <source>
        <strain evidence="1">LZ3.2</strain>
        <tissue evidence="1">Leaf</tissue>
    </source>
</reference>
<keyword evidence="2" id="KW-1185">Reference proteome</keyword>